<gene>
    <name evidence="7" type="ORF">SAMN05216499_13318</name>
</gene>
<feature type="transmembrane region" description="Helical" evidence="6">
    <location>
        <begin position="370"/>
        <end position="390"/>
    </location>
</feature>
<dbReference type="PANTHER" id="PTHR22913:SF12">
    <property type="entry name" value="MANNURONAN SYNTHASE"/>
    <property type="match status" value="1"/>
</dbReference>
<dbReference type="GO" id="GO:0085029">
    <property type="term" value="P:extracellular matrix assembly"/>
    <property type="evidence" value="ECO:0007669"/>
    <property type="project" value="TreeGrafter"/>
</dbReference>
<keyword evidence="2" id="KW-1003">Cell membrane</keyword>
<proteinExistence type="predicted"/>
<feature type="transmembrane region" description="Helical" evidence="6">
    <location>
        <begin position="444"/>
        <end position="466"/>
    </location>
</feature>
<keyword evidence="5 6" id="KW-0472">Membrane</keyword>
<dbReference type="GO" id="GO:0050501">
    <property type="term" value="F:hyaluronan synthase activity"/>
    <property type="evidence" value="ECO:0007669"/>
    <property type="project" value="TreeGrafter"/>
</dbReference>
<dbReference type="GO" id="GO:0030213">
    <property type="term" value="P:hyaluronan biosynthetic process"/>
    <property type="evidence" value="ECO:0007669"/>
    <property type="project" value="TreeGrafter"/>
</dbReference>
<dbReference type="PANTHER" id="PTHR22913">
    <property type="entry name" value="HYALURONAN SYNTHASE"/>
    <property type="match status" value="1"/>
</dbReference>
<feature type="transmembrane region" description="Helical" evidence="6">
    <location>
        <begin position="45"/>
        <end position="66"/>
    </location>
</feature>
<evidence type="ECO:0000313" key="8">
    <source>
        <dbReference type="Proteomes" id="UP000184111"/>
    </source>
</evidence>
<comment type="subcellular location">
    <subcellularLocation>
        <location evidence="1">Cell membrane</location>
    </subcellularLocation>
</comment>
<name>A0A1M7QF50_9ACTN</name>
<organism evidence="7 8">
    <name type="scientific">Actinacidiphila paucisporea</name>
    <dbReference type="NCBI Taxonomy" id="310782"/>
    <lineage>
        <taxon>Bacteria</taxon>
        <taxon>Bacillati</taxon>
        <taxon>Actinomycetota</taxon>
        <taxon>Actinomycetes</taxon>
        <taxon>Kitasatosporales</taxon>
        <taxon>Streptomycetaceae</taxon>
        <taxon>Actinacidiphila</taxon>
    </lineage>
</organism>
<dbReference type="STRING" id="310782.SAMN05216499_13318"/>
<evidence type="ECO:0000256" key="2">
    <source>
        <dbReference type="ARBA" id="ARBA00022475"/>
    </source>
</evidence>
<keyword evidence="6" id="KW-0812">Transmembrane</keyword>
<dbReference type="SUPFAM" id="SSF53448">
    <property type="entry name" value="Nucleotide-diphospho-sugar transferases"/>
    <property type="match status" value="1"/>
</dbReference>
<keyword evidence="3" id="KW-0328">Glycosyltransferase</keyword>
<dbReference type="InterPro" id="IPR029044">
    <property type="entry name" value="Nucleotide-diphossugar_trans"/>
</dbReference>
<reference evidence="7 8" key="1">
    <citation type="submission" date="2016-11" db="EMBL/GenBank/DDBJ databases">
        <authorList>
            <person name="Jaros S."/>
            <person name="Januszkiewicz K."/>
            <person name="Wedrychowicz H."/>
        </authorList>
    </citation>
    <scope>NUCLEOTIDE SEQUENCE [LARGE SCALE GENOMIC DNA]</scope>
    <source>
        <strain evidence="7 8">CGMCC 4.2025</strain>
    </source>
</reference>
<feature type="transmembrane region" description="Helical" evidence="6">
    <location>
        <begin position="323"/>
        <end position="350"/>
    </location>
</feature>
<dbReference type="Pfam" id="PF13641">
    <property type="entry name" value="Glyco_tranf_2_3"/>
    <property type="match status" value="1"/>
</dbReference>
<dbReference type="EMBL" id="FRBI01000033">
    <property type="protein sequence ID" value="SHN29194.1"/>
    <property type="molecule type" value="Genomic_DNA"/>
</dbReference>
<accession>A0A1M7QF50</accession>
<dbReference type="Proteomes" id="UP000184111">
    <property type="component" value="Unassembled WGS sequence"/>
</dbReference>
<dbReference type="AlphaFoldDB" id="A0A1M7QF50"/>
<evidence type="ECO:0000256" key="3">
    <source>
        <dbReference type="ARBA" id="ARBA00022676"/>
    </source>
</evidence>
<evidence type="ECO:0000256" key="6">
    <source>
        <dbReference type="SAM" id="Phobius"/>
    </source>
</evidence>
<feature type="transmembrane region" description="Helical" evidence="6">
    <location>
        <begin position="402"/>
        <end position="424"/>
    </location>
</feature>
<keyword evidence="6" id="KW-1133">Transmembrane helix</keyword>
<dbReference type="CDD" id="cd06434">
    <property type="entry name" value="GT2_HAS"/>
    <property type="match status" value="1"/>
</dbReference>
<keyword evidence="8" id="KW-1185">Reference proteome</keyword>
<evidence type="ECO:0000256" key="5">
    <source>
        <dbReference type="ARBA" id="ARBA00023136"/>
    </source>
</evidence>
<dbReference type="GO" id="GO:0005886">
    <property type="term" value="C:plasma membrane"/>
    <property type="evidence" value="ECO:0007669"/>
    <property type="project" value="UniProtKB-SubCell"/>
</dbReference>
<dbReference type="Gene3D" id="3.90.550.10">
    <property type="entry name" value="Spore Coat Polysaccharide Biosynthesis Protein SpsA, Chain A"/>
    <property type="match status" value="1"/>
</dbReference>
<evidence type="ECO:0000256" key="1">
    <source>
        <dbReference type="ARBA" id="ARBA00004236"/>
    </source>
</evidence>
<protein>
    <submittedName>
        <fullName evidence="7">Hyaluronan synthase</fullName>
    </submittedName>
</protein>
<evidence type="ECO:0000313" key="7">
    <source>
        <dbReference type="EMBL" id="SHN29194.1"/>
    </source>
</evidence>
<sequence length="468" mass="52919">MVNIPFEDSFSAAYRVVRGLGENRRDGEGMLAFLLEIRELRISGVVYPFAAFMALIWLLWVIKIVLARRYKPWKRPFHATTSVIIPVVDEPEELFREVVGRITDQRPTEIIVVINGRRNENLEAICDDLGVLWYWTEIPGKRNALKVGLEASTGEIAVLVDSDTIWTTNTLSELIKPFRDPKIGGVTTRQRILQPSRTVLTRWADWLESVRCQYSMPAMSVLGTVGCLPGRTIAFRSSILFDCMDDFLGEKFLGVFLEVSDDRTLTNYTLKAGYRTVYQSTSLVYTDAPLELKKLAKQQYRWARGSQYNTLRMMPWMLKNAKMLALFYFADVAVPFVLLGTFASWVVAAFHKGRPGIYTDLPLPSDPTKSLVLLVSLAAVMSLFSLMVRFGRHFAYRPQDLLFLPTFMVINTLLLLPVRLLGFFRCAHNASWGTRADSFAGEKTHSPLVLVPYLIGAVMLGGSVMMSV</sequence>
<keyword evidence="4" id="KW-0808">Transferase</keyword>
<evidence type="ECO:0000256" key="4">
    <source>
        <dbReference type="ARBA" id="ARBA00022679"/>
    </source>
</evidence>